<feature type="transmembrane region" description="Helical" evidence="2">
    <location>
        <begin position="38"/>
        <end position="64"/>
    </location>
</feature>
<dbReference type="EMBL" id="CP144374">
    <property type="protein sequence ID" value="XCH49003.1"/>
    <property type="molecule type" value="Genomic_DNA"/>
</dbReference>
<dbReference type="Gene3D" id="3.40.50.720">
    <property type="entry name" value="NAD(P)-binding Rossmann-like Domain"/>
    <property type="match status" value="1"/>
</dbReference>
<dbReference type="KEGG" id="tob:V4D31_02315"/>
<keyword evidence="2" id="KW-0472">Membrane</keyword>
<dbReference type="PANTHER" id="PTHR10953:SF102">
    <property type="entry name" value="ADENYLYLTRANSFERASE AND SULFURTRANSFERASE MOCS3"/>
    <property type="match status" value="1"/>
</dbReference>
<name>A0AAU8H268_9BACT</name>
<dbReference type="GO" id="GO:0008146">
    <property type="term" value="F:sulfotransferase activity"/>
    <property type="evidence" value="ECO:0007669"/>
    <property type="project" value="TreeGrafter"/>
</dbReference>
<accession>A0AAU8H268</accession>
<gene>
    <name evidence="4" type="ORF">V4D31_02315</name>
</gene>
<dbReference type="CDD" id="cd00757">
    <property type="entry name" value="ThiF_MoeB_HesA_family"/>
    <property type="match status" value="1"/>
</dbReference>
<dbReference type="InterPro" id="IPR000594">
    <property type="entry name" value="ThiF_NAD_FAD-bd"/>
</dbReference>
<organism evidence="4">
    <name type="scientific">Thermodesulfovibrio obliviosus</name>
    <dbReference type="NCBI Taxonomy" id="3118332"/>
    <lineage>
        <taxon>Bacteria</taxon>
        <taxon>Pseudomonadati</taxon>
        <taxon>Nitrospirota</taxon>
        <taxon>Thermodesulfovibrionia</taxon>
        <taxon>Thermodesulfovibrionales</taxon>
        <taxon>Thermodesulfovibrionaceae</taxon>
        <taxon>Thermodesulfovibrio</taxon>
    </lineage>
</organism>
<comment type="similarity">
    <text evidence="1">Belongs to the HesA/MoeB/ThiF family.</text>
</comment>
<dbReference type="InterPro" id="IPR035985">
    <property type="entry name" value="Ubiquitin-activating_enz"/>
</dbReference>
<reference evidence="4" key="1">
    <citation type="submission" date="2024-01" db="EMBL/GenBank/DDBJ databases">
        <title>The first autotrophic representatives of the genus Thermodesulfovibrio.</title>
        <authorList>
            <person name="Maltseva A.I."/>
            <person name="Elcheninov A.G."/>
            <person name="Kublanov I.V."/>
            <person name="Lebedinsky A.V."/>
            <person name="Frolov E.N."/>
        </authorList>
    </citation>
    <scope>NUCLEOTIDE SEQUENCE</scope>
    <source>
        <strain evidence="4">3462-1</strain>
    </source>
</reference>
<keyword evidence="2" id="KW-1133">Transmembrane helix</keyword>
<evidence type="ECO:0000256" key="1">
    <source>
        <dbReference type="ARBA" id="ARBA00009919"/>
    </source>
</evidence>
<dbReference type="Pfam" id="PF00899">
    <property type="entry name" value="ThiF"/>
    <property type="match status" value="1"/>
</dbReference>
<feature type="domain" description="THIF-type NAD/FAD binding fold" evidence="3">
    <location>
        <begin position="16"/>
        <end position="244"/>
    </location>
</feature>
<evidence type="ECO:0000256" key="2">
    <source>
        <dbReference type="SAM" id="Phobius"/>
    </source>
</evidence>
<dbReference type="RefSeq" id="WP_353686641.1">
    <property type="nucleotide sequence ID" value="NZ_CP144374.1"/>
</dbReference>
<protein>
    <submittedName>
        <fullName evidence="4">HesA/MoeB/ThiF family protein</fullName>
    </submittedName>
</protein>
<evidence type="ECO:0000313" key="4">
    <source>
        <dbReference type="EMBL" id="XCH49003.1"/>
    </source>
</evidence>
<keyword evidence="2" id="KW-0812">Transmembrane</keyword>
<dbReference type="AlphaFoldDB" id="A0AAU8H268"/>
<dbReference type="InterPro" id="IPR045886">
    <property type="entry name" value="ThiF/MoeB/HesA"/>
</dbReference>
<dbReference type="GO" id="GO:0004792">
    <property type="term" value="F:thiosulfate-cyanide sulfurtransferase activity"/>
    <property type="evidence" value="ECO:0007669"/>
    <property type="project" value="TreeGrafter"/>
</dbReference>
<dbReference type="NCBIfam" id="NF004281">
    <property type="entry name" value="PRK05690.1"/>
    <property type="match status" value="1"/>
</dbReference>
<evidence type="ECO:0000259" key="3">
    <source>
        <dbReference type="Pfam" id="PF00899"/>
    </source>
</evidence>
<dbReference type="PANTHER" id="PTHR10953">
    <property type="entry name" value="UBIQUITIN-ACTIVATING ENZYME E1"/>
    <property type="match status" value="1"/>
</dbReference>
<dbReference type="GO" id="GO:0016779">
    <property type="term" value="F:nucleotidyltransferase activity"/>
    <property type="evidence" value="ECO:0007669"/>
    <property type="project" value="TreeGrafter"/>
</dbReference>
<dbReference type="SUPFAM" id="SSF69572">
    <property type="entry name" value="Activating enzymes of the ubiquitin-like proteins"/>
    <property type="match status" value="1"/>
</dbReference>
<sequence>MYSILQSLSEQQLLRYDRQIILPQIGLKGQRKLKESKVLVIGIGGLGSVVAYWLACSGIGYIGIIDPDTVEISNLQRQILHNEEHIGMPKVISAMVNLKKLNSEIQILPYPEDINKKNAMDYIKFYDVVVACPDNFETRKIINETCFKLNKPLVIGAVSEFEGQVFDIIPPAGPCYHCIFDGAEDNTSRGILAPVAGVIGSIQATETIKILVGFGELLHGRIIIYDALKGAFREAKFLKNPSCPICK</sequence>
<dbReference type="FunFam" id="3.40.50.720:FF:000080">
    <property type="entry name" value="Thiazole biosynthesis adenylyltransferase ThiF"/>
    <property type="match status" value="1"/>
</dbReference>
<dbReference type="GO" id="GO:0008641">
    <property type="term" value="F:ubiquitin-like modifier activating enzyme activity"/>
    <property type="evidence" value="ECO:0007669"/>
    <property type="project" value="InterPro"/>
</dbReference>
<dbReference type="GO" id="GO:0005829">
    <property type="term" value="C:cytosol"/>
    <property type="evidence" value="ECO:0007669"/>
    <property type="project" value="TreeGrafter"/>
</dbReference>
<proteinExistence type="inferred from homology"/>